<evidence type="ECO:0000256" key="2">
    <source>
        <dbReference type="SAM" id="Phobius"/>
    </source>
</evidence>
<feature type="transmembrane region" description="Helical" evidence="2">
    <location>
        <begin position="71"/>
        <end position="91"/>
    </location>
</feature>
<accession>A0A916SVT3</accession>
<keyword evidence="4" id="KW-1185">Reference proteome</keyword>
<feature type="transmembrane region" description="Helical" evidence="2">
    <location>
        <begin position="38"/>
        <end position="59"/>
    </location>
</feature>
<protein>
    <recommendedName>
        <fullName evidence="5">DUF2637 domain-containing protein</fullName>
    </recommendedName>
</protein>
<feature type="transmembrane region" description="Helical" evidence="2">
    <location>
        <begin position="111"/>
        <end position="132"/>
    </location>
</feature>
<feature type="transmembrane region" description="Helical" evidence="2">
    <location>
        <begin position="12"/>
        <end position="32"/>
    </location>
</feature>
<evidence type="ECO:0000313" key="3">
    <source>
        <dbReference type="EMBL" id="GGB18310.1"/>
    </source>
</evidence>
<dbReference type="RefSeq" id="WP_188584821.1">
    <property type="nucleotide sequence ID" value="NZ_BMGC01000002.1"/>
</dbReference>
<evidence type="ECO:0000313" key="4">
    <source>
        <dbReference type="Proteomes" id="UP000621454"/>
    </source>
</evidence>
<keyword evidence="2" id="KW-0812">Transmembrane</keyword>
<dbReference type="InterPro" id="IPR021235">
    <property type="entry name" value="DUF2637"/>
</dbReference>
<gene>
    <name evidence="3" type="ORF">GCM10011489_02970</name>
</gene>
<feature type="compositionally biased region" description="Polar residues" evidence="1">
    <location>
        <begin position="183"/>
        <end position="192"/>
    </location>
</feature>
<dbReference type="Proteomes" id="UP000621454">
    <property type="component" value="Unassembled WGS sequence"/>
</dbReference>
<feature type="compositionally biased region" description="Low complexity" evidence="1">
    <location>
        <begin position="195"/>
        <end position="221"/>
    </location>
</feature>
<proteinExistence type="predicted"/>
<name>A0A916SVT3_9ACTN</name>
<dbReference type="AlphaFoldDB" id="A0A916SVT3"/>
<organism evidence="3 4">
    <name type="scientific">Gordonia jinhuaensis</name>
    <dbReference type="NCBI Taxonomy" id="1517702"/>
    <lineage>
        <taxon>Bacteria</taxon>
        <taxon>Bacillati</taxon>
        <taxon>Actinomycetota</taxon>
        <taxon>Actinomycetes</taxon>
        <taxon>Mycobacteriales</taxon>
        <taxon>Gordoniaceae</taxon>
        <taxon>Gordonia</taxon>
    </lineage>
</organism>
<dbReference type="EMBL" id="BMGC01000002">
    <property type="protein sequence ID" value="GGB18310.1"/>
    <property type="molecule type" value="Genomic_DNA"/>
</dbReference>
<comment type="caution">
    <text evidence="3">The sequence shown here is derived from an EMBL/GenBank/DDBJ whole genome shotgun (WGS) entry which is preliminary data.</text>
</comment>
<sequence>MTKPNRSEEHKRGYYAVVLVAGVALSVAGNALHAHSVTGGSVLASVGAAVFPLLLLMMTELTVLTAKRFGGWVRAVTAGLAAVVAVISFAISYEALAYAARELFGIERHLAWLAPLTVDLPIIGATLALWAASDLIRRDQAVVANEPAAPVADDRPMPVVPPVTTTVADRPSPAMTVVGDSAAPTSHSTTTGAEAAAVGDSVGDPVGDSADSVVGSVGDSGEPPQVSGGVAESTGESTIHHQQPVAKAPAAVDETAATNQSPTAPTAAITHPVAESPTMAAGPAAVADQPLESAAPVDESTIELARAVHAATGTIKPVEVVAEVLRLTAAGESQRAVADAVGVDRTLVRKWRASGEELADATRQPHGRHSHTLVESVL</sequence>
<dbReference type="Pfam" id="PF10935">
    <property type="entry name" value="DUF2637"/>
    <property type="match status" value="1"/>
</dbReference>
<keyword evidence="2" id="KW-0472">Membrane</keyword>
<feature type="region of interest" description="Disordered" evidence="1">
    <location>
        <begin position="357"/>
        <end position="378"/>
    </location>
</feature>
<evidence type="ECO:0000256" key="1">
    <source>
        <dbReference type="SAM" id="MobiDB-lite"/>
    </source>
</evidence>
<feature type="region of interest" description="Disordered" evidence="1">
    <location>
        <begin position="165"/>
        <end position="242"/>
    </location>
</feature>
<reference evidence="3" key="1">
    <citation type="journal article" date="2014" name="Int. J. Syst. Evol. Microbiol.">
        <title>Complete genome sequence of Corynebacterium casei LMG S-19264T (=DSM 44701T), isolated from a smear-ripened cheese.</title>
        <authorList>
            <consortium name="US DOE Joint Genome Institute (JGI-PGF)"/>
            <person name="Walter F."/>
            <person name="Albersmeier A."/>
            <person name="Kalinowski J."/>
            <person name="Ruckert C."/>
        </authorList>
    </citation>
    <scope>NUCLEOTIDE SEQUENCE</scope>
    <source>
        <strain evidence="3">CGMCC 1.12827</strain>
    </source>
</reference>
<reference evidence="3" key="2">
    <citation type="submission" date="2020-09" db="EMBL/GenBank/DDBJ databases">
        <authorList>
            <person name="Sun Q."/>
            <person name="Zhou Y."/>
        </authorList>
    </citation>
    <scope>NUCLEOTIDE SEQUENCE</scope>
    <source>
        <strain evidence="3">CGMCC 1.12827</strain>
    </source>
</reference>
<keyword evidence="2" id="KW-1133">Transmembrane helix</keyword>
<evidence type="ECO:0008006" key="5">
    <source>
        <dbReference type="Google" id="ProtNLM"/>
    </source>
</evidence>